<gene>
    <name evidence="2" type="ORF">EI97DRAFT_474652</name>
</gene>
<evidence type="ECO:0000256" key="1">
    <source>
        <dbReference type="SAM" id="MobiDB-lite"/>
    </source>
</evidence>
<feature type="compositionally biased region" description="Basic and acidic residues" evidence="1">
    <location>
        <begin position="72"/>
        <end position="83"/>
    </location>
</feature>
<organism evidence="2 3">
    <name type="scientific">Westerdykella ornata</name>
    <dbReference type="NCBI Taxonomy" id="318751"/>
    <lineage>
        <taxon>Eukaryota</taxon>
        <taxon>Fungi</taxon>
        <taxon>Dikarya</taxon>
        <taxon>Ascomycota</taxon>
        <taxon>Pezizomycotina</taxon>
        <taxon>Dothideomycetes</taxon>
        <taxon>Pleosporomycetidae</taxon>
        <taxon>Pleosporales</taxon>
        <taxon>Sporormiaceae</taxon>
        <taxon>Westerdykella</taxon>
    </lineage>
</organism>
<evidence type="ECO:0000313" key="2">
    <source>
        <dbReference type="EMBL" id="KAF2275966.1"/>
    </source>
</evidence>
<dbReference type="AlphaFoldDB" id="A0A6A6JJU7"/>
<accession>A0A6A6JJU7</accession>
<reference evidence="2" key="1">
    <citation type="journal article" date="2020" name="Stud. Mycol.">
        <title>101 Dothideomycetes genomes: a test case for predicting lifestyles and emergence of pathogens.</title>
        <authorList>
            <person name="Haridas S."/>
            <person name="Albert R."/>
            <person name="Binder M."/>
            <person name="Bloem J."/>
            <person name="Labutti K."/>
            <person name="Salamov A."/>
            <person name="Andreopoulos B."/>
            <person name="Baker S."/>
            <person name="Barry K."/>
            <person name="Bills G."/>
            <person name="Bluhm B."/>
            <person name="Cannon C."/>
            <person name="Castanera R."/>
            <person name="Culley D."/>
            <person name="Daum C."/>
            <person name="Ezra D."/>
            <person name="Gonzalez J."/>
            <person name="Henrissat B."/>
            <person name="Kuo A."/>
            <person name="Liang C."/>
            <person name="Lipzen A."/>
            <person name="Lutzoni F."/>
            <person name="Magnuson J."/>
            <person name="Mondo S."/>
            <person name="Nolan M."/>
            <person name="Ohm R."/>
            <person name="Pangilinan J."/>
            <person name="Park H.-J."/>
            <person name="Ramirez L."/>
            <person name="Alfaro M."/>
            <person name="Sun H."/>
            <person name="Tritt A."/>
            <person name="Yoshinaga Y."/>
            <person name="Zwiers L.-H."/>
            <person name="Turgeon B."/>
            <person name="Goodwin S."/>
            <person name="Spatafora J."/>
            <person name="Crous P."/>
            <person name="Grigoriev I."/>
        </authorList>
    </citation>
    <scope>NUCLEOTIDE SEQUENCE</scope>
    <source>
        <strain evidence="2">CBS 379.55</strain>
    </source>
</reference>
<evidence type="ECO:0000313" key="3">
    <source>
        <dbReference type="Proteomes" id="UP000800097"/>
    </source>
</evidence>
<dbReference type="GeneID" id="54555075"/>
<protein>
    <submittedName>
        <fullName evidence="2">Uncharacterized protein</fullName>
    </submittedName>
</protein>
<dbReference type="EMBL" id="ML986495">
    <property type="protein sequence ID" value="KAF2275966.1"/>
    <property type="molecule type" value="Genomic_DNA"/>
</dbReference>
<feature type="region of interest" description="Disordered" evidence="1">
    <location>
        <begin position="57"/>
        <end position="91"/>
    </location>
</feature>
<keyword evidence="3" id="KW-1185">Reference proteome</keyword>
<dbReference type="OrthoDB" id="2592744at2759"/>
<proteinExistence type="predicted"/>
<dbReference type="RefSeq" id="XP_033653505.1">
    <property type="nucleotide sequence ID" value="XM_033801900.1"/>
</dbReference>
<sequence>MPTHSEVTRFISSLLPPKPNDIPLLYHIPQSRTYNFDTAPCDQVVLSVTPTAGVYALLGPDPPNSRTTNSPDDARRPGSEEPRPPNTIAFLHRPDHLDRSRIRDNVLVLASHTSFTEHLTLGWNPYLAARLGVDTSPSSNTFIPVPSPTPTDPDRRIGALARINTILGPLLDAIEFEFGAIEAAQEGLSEEIHILALMNEFGADDVHRVLDLAVEQGWVRSERRLGRHVVCLTGRARGEGLEEAGRRGCTVVCVGEGVGEQWGIGFMAARVREEFGGRGNGVRVREVYEDELGG</sequence>
<name>A0A6A6JJU7_WESOR</name>
<dbReference type="Proteomes" id="UP000800097">
    <property type="component" value="Unassembled WGS sequence"/>
</dbReference>